<dbReference type="PANTHER" id="PTHR30616">
    <property type="entry name" value="UNCHARACTERIZED PROTEIN YFIH"/>
    <property type="match status" value="1"/>
</dbReference>
<keyword evidence="8" id="KW-0862">Zinc</keyword>
<name>A0ABS4S3Q5_9BACI</name>
<evidence type="ECO:0000256" key="8">
    <source>
        <dbReference type="ARBA" id="ARBA00022833"/>
    </source>
</evidence>
<comment type="catalytic activity">
    <reaction evidence="9">
        <text>adenosine + H2O + H(+) = inosine + NH4(+)</text>
        <dbReference type="Rhea" id="RHEA:24408"/>
        <dbReference type="ChEBI" id="CHEBI:15377"/>
        <dbReference type="ChEBI" id="CHEBI:15378"/>
        <dbReference type="ChEBI" id="CHEBI:16335"/>
        <dbReference type="ChEBI" id="CHEBI:17596"/>
        <dbReference type="ChEBI" id="CHEBI:28938"/>
        <dbReference type="EC" id="3.5.4.4"/>
    </reaction>
    <physiologicalReaction direction="left-to-right" evidence="9">
        <dbReference type="Rhea" id="RHEA:24409"/>
    </physiologicalReaction>
</comment>
<dbReference type="EMBL" id="JAGIKX010000001">
    <property type="protein sequence ID" value="MBP2256122.1"/>
    <property type="molecule type" value="Genomic_DNA"/>
</dbReference>
<evidence type="ECO:0000256" key="1">
    <source>
        <dbReference type="ARBA" id="ARBA00000553"/>
    </source>
</evidence>
<evidence type="ECO:0000256" key="11">
    <source>
        <dbReference type="ARBA" id="ARBA00049893"/>
    </source>
</evidence>
<keyword evidence="6" id="KW-0479">Metal-binding</keyword>
<evidence type="ECO:0000256" key="2">
    <source>
        <dbReference type="ARBA" id="ARBA00001947"/>
    </source>
</evidence>
<accession>A0ABS4S3Q5</accession>
<keyword evidence="7" id="KW-0378">Hydrolase</keyword>
<dbReference type="Gene3D" id="3.60.140.10">
    <property type="entry name" value="CNF1/YfiH-like putative cysteine hydrolases"/>
    <property type="match status" value="1"/>
</dbReference>
<evidence type="ECO:0000313" key="13">
    <source>
        <dbReference type="EMBL" id="MBP2256122.1"/>
    </source>
</evidence>
<dbReference type="RefSeq" id="WP_226370478.1">
    <property type="nucleotide sequence ID" value="NZ_JAGIKX010000001.1"/>
</dbReference>
<evidence type="ECO:0000256" key="10">
    <source>
        <dbReference type="ARBA" id="ARBA00048968"/>
    </source>
</evidence>
<dbReference type="Pfam" id="PF02578">
    <property type="entry name" value="Cu-oxidase_4"/>
    <property type="match status" value="1"/>
</dbReference>
<comment type="caution">
    <text evidence="13">The sequence shown here is derived from an EMBL/GenBank/DDBJ whole genome shotgun (WGS) entry which is preliminary data.</text>
</comment>
<evidence type="ECO:0000256" key="5">
    <source>
        <dbReference type="ARBA" id="ARBA00022679"/>
    </source>
</evidence>
<dbReference type="PANTHER" id="PTHR30616:SF2">
    <property type="entry name" value="PURINE NUCLEOSIDE PHOSPHORYLASE LACC1"/>
    <property type="match status" value="1"/>
</dbReference>
<evidence type="ECO:0000256" key="12">
    <source>
        <dbReference type="RuleBase" id="RU361274"/>
    </source>
</evidence>
<evidence type="ECO:0000313" key="14">
    <source>
        <dbReference type="Proteomes" id="UP001519294"/>
    </source>
</evidence>
<evidence type="ECO:0000256" key="3">
    <source>
        <dbReference type="ARBA" id="ARBA00003215"/>
    </source>
</evidence>
<proteinExistence type="inferred from homology"/>
<dbReference type="InterPro" id="IPR038371">
    <property type="entry name" value="Cu_polyphenol_OxRdtase_sf"/>
</dbReference>
<keyword evidence="5" id="KW-0808">Transferase</keyword>
<evidence type="ECO:0000256" key="4">
    <source>
        <dbReference type="ARBA" id="ARBA00007353"/>
    </source>
</evidence>
<reference evidence="13 14" key="1">
    <citation type="submission" date="2021-03" db="EMBL/GenBank/DDBJ databases">
        <title>Genomic Encyclopedia of Type Strains, Phase IV (KMG-IV): sequencing the most valuable type-strain genomes for metagenomic binning, comparative biology and taxonomic classification.</title>
        <authorList>
            <person name="Goeker M."/>
        </authorList>
    </citation>
    <scope>NUCLEOTIDE SEQUENCE [LARGE SCALE GENOMIC DNA]</scope>
    <source>
        <strain evidence="13 14">DSM 25790</strain>
    </source>
</reference>
<comment type="catalytic activity">
    <reaction evidence="10">
        <text>adenosine + phosphate = alpha-D-ribose 1-phosphate + adenine</text>
        <dbReference type="Rhea" id="RHEA:27642"/>
        <dbReference type="ChEBI" id="CHEBI:16335"/>
        <dbReference type="ChEBI" id="CHEBI:16708"/>
        <dbReference type="ChEBI" id="CHEBI:43474"/>
        <dbReference type="ChEBI" id="CHEBI:57720"/>
        <dbReference type="EC" id="2.4.2.1"/>
    </reaction>
    <physiologicalReaction direction="left-to-right" evidence="10">
        <dbReference type="Rhea" id="RHEA:27643"/>
    </physiologicalReaction>
</comment>
<comment type="cofactor">
    <cofactor evidence="2">
        <name>Zn(2+)</name>
        <dbReference type="ChEBI" id="CHEBI:29105"/>
    </cofactor>
</comment>
<comment type="catalytic activity">
    <reaction evidence="1">
        <text>inosine + phosphate = alpha-D-ribose 1-phosphate + hypoxanthine</text>
        <dbReference type="Rhea" id="RHEA:27646"/>
        <dbReference type="ChEBI" id="CHEBI:17368"/>
        <dbReference type="ChEBI" id="CHEBI:17596"/>
        <dbReference type="ChEBI" id="CHEBI:43474"/>
        <dbReference type="ChEBI" id="CHEBI:57720"/>
        <dbReference type="EC" id="2.4.2.1"/>
    </reaction>
    <physiologicalReaction direction="left-to-right" evidence="1">
        <dbReference type="Rhea" id="RHEA:27647"/>
    </physiologicalReaction>
</comment>
<protein>
    <recommendedName>
        <fullName evidence="12">Purine nucleoside phosphorylase</fullName>
    </recommendedName>
</protein>
<organism evidence="13 14">
    <name type="scientific">Virgibacillus alimentarius</name>
    <dbReference type="NCBI Taxonomy" id="698769"/>
    <lineage>
        <taxon>Bacteria</taxon>
        <taxon>Bacillati</taxon>
        <taxon>Bacillota</taxon>
        <taxon>Bacilli</taxon>
        <taxon>Bacillales</taxon>
        <taxon>Bacillaceae</taxon>
        <taxon>Virgibacillus</taxon>
    </lineage>
</organism>
<comment type="function">
    <text evidence="3">Purine nucleoside enzyme that catalyzes the phosphorolysis of adenosine and inosine nucleosides, yielding D-ribose 1-phosphate and the respective free bases, adenine and hypoxanthine. Also catalyzes the phosphorolysis of S-methyl-5'-thioadenosine into adenine and S-methyl-5-thio-alpha-D-ribose 1-phosphate. Also has adenosine deaminase activity.</text>
</comment>
<comment type="catalytic activity">
    <reaction evidence="11">
        <text>S-methyl-5'-thioadenosine + phosphate = 5-(methylsulfanyl)-alpha-D-ribose 1-phosphate + adenine</text>
        <dbReference type="Rhea" id="RHEA:11852"/>
        <dbReference type="ChEBI" id="CHEBI:16708"/>
        <dbReference type="ChEBI" id="CHEBI:17509"/>
        <dbReference type="ChEBI" id="CHEBI:43474"/>
        <dbReference type="ChEBI" id="CHEBI:58533"/>
        <dbReference type="EC" id="2.4.2.28"/>
    </reaction>
    <physiologicalReaction direction="left-to-right" evidence="11">
        <dbReference type="Rhea" id="RHEA:11853"/>
    </physiologicalReaction>
</comment>
<dbReference type="NCBIfam" id="TIGR00726">
    <property type="entry name" value="peptidoglycan editing factor PgeF"/>
    <property type="match status" value="1"/>
</dbReference>
<keyword evidence="14" id="KW-1185">Reference proteome</keyword>
<dbReference type="SUPFAM" id="SSF64438">
    <property type="entry name" value="CNF1/YfiH-like putative cysteine hydrolases"/>
    <property type="match status" value="1"/>
</dbReference>
<sequence>MEKEAFYHSNQSFLHIAQWQNIHSKLQVGFTTRNGGVSSSPYESFNFGFHVDDWRPYVIKNRQRLAENLSFPLENWVSGEQVHDTNIKIIGEQDKGKGATTNQTSIKGIDGLITNQTGILCTAFYADCAPLYFFDPVTEYIGIAHAGWRGTTNKIAQKMVDTLRSLGVNASNLLAAIGPCISQEYYEIDSRVMHKIDPQYRQNAIKSKGNNRYLLNLKQLNVDILLQSGVLRNNIDVTQYCTFRDNSLFYSHRRENGKTGRMLGYIGYLKE</sequence>
<evidence type="ECO:0000256" key="6">
    <source>
        <dbReference type="ARBA" id="ARBA00022723"/>
    </source>
</evidence>
<comment type="similarity">
    <text evidence="4 12">Belongs to the purine nucleoside phosphorylase YfiH/LACC1 family.</text>
</comment>
<dbReference type="InterPro" id="IPR011324">
    <property type="entry name" value="Cytotoxic_necrot_fac-like_cat"/>
</dbReference>
<dbReference type="InterPro" id="IPR003730">
    <property type="entry name" value="Cu_polyphenol_OxRdtase"/>
</dbReference>
<dbReference type="Proteomes" id="UP001519294">
    <property type="component" value="Unassembled WGS sequence"/>
</dbReference>
<gene>
    <name evidence="13" type="ORF">J2Z81_000054</name>
</gene>
<evidence type="ECO:0000256" key="9">
    <source>
        <dbReference type="ARBA" id="ARBA00047989"/>
    </source>
</evidence>
<dbReference type="CDD" id="cd16833">
    <property type="entry name" value="YfiH"/>
    <property type="match status" value="1"/>
</dbReference>
<evidence type="ECO:0000256" key="7">
    <source>
        <dbReference type="ARBA" id="ARBA00022801"/>
    </source>
</evidence>